<dbReference type="InterPro" id="IPR000306">
    <property type="entry name" value="Znf_FYVE"/>
</dbReference>
<dbReference type="PROSITE" id="PS50186">
    <property type="entry name" value="DEP"/>
    <property type="match status" value="1"/>
</dbReference>
<dbReference type="Pfam" id="PF00118">
    <property type="entry name" value="Cpn60_TCP1"/>
    <property type="match status" value="1"/>
</dbReference>
<dbReference type="CDD" id="cd03334">
    <property type="entry name" value="Fab1_TCP"/>
    <property type="match status" value="1"/>
</dbReference>
<feature type="compositionally biased region" description="Polar residues" evidence="11">
    <location>
        <begin position="67"/>
        <end position="80"/>
    </location>
</feature>
<feature type="compositionally biased region" description="Low complexity" evidence="11">
    <location>
        <begin position="1563"/>
        <end position="1581"/>
    </location>
</feature>
<feature type="compositionally biased region" description="Polar residues" evidence="11">
    <location>
        <begin position="1"/>
        <end position="11"/>
    </location>
</feature>
<dbReference type="InterPro" id="IPR027409">
    <property type="entry name" value="GroEL-like_apical_dom_sf"/>
</dbReference>
<dbReference type="InterPro" id="IPR013083">
    <property type="entry name" value="Znf_RING/FYVE/PHD"/>
</dbReference>
<dbReference type="PANTHER" id="PTHR46715">
    <property type="entry name" value="1-PHOSPHATIDYLINOSITOL 3-PHOSPHATE 5-KINASE"/>
    <property type="match status" value="1"/>
</dbReference>
<evidence type="ECO:0000313" key="16">
    <source>
        <dbReference type="Proteomes" id="UP001359485"/>
    </source>
</evidence>
<feature type="compositionally biased region" description="Basic and acidic residues" evidence="11">
    <location>
        <begin position="395"/>
        <end position="409"/>
    </location>
</feature>
<name>A0ABR1B5Z8_POLSC</name>
<dbReference type="PROSITE" id="PS50178">
    <property type="entry name" value="ZF_FYVE"/>
    <property type="match status" value="1"/>
</dbReference>
<dbReference type="InterPro" id="IPR044769">
    <property type="entry name" value="PIKfyve_PIPKc"/>
</dbReference>
<proteinExistence type="predicted"/>
<evidence type="ECO:0000256" key="8">
    <source>
        <dbReference type="ARBA" id="ARBA00022840"/>
    </source>
</evidence>
<gene>
    <name evidence="15" type="ORF">RUM44_004913</name>
</gene>
<evidence type="ECO:0000256" key="10">
    <source>
        <dbReference type="PROSITE-ProRule" id="PRU00781"/>
    </source>
</evidence>
<dbReference type="Proteomes" id="UP001359485">
    <property type="component" value="Unassembled WGS sequence"/>
</dbReference>
<keyword evidence="16" id="KW-1185">Reference proteome</keyword>
<evidence type="ECO:0000259" key="13">
    <source>
        <dbReference type="PROSITE" id="PS50186"/>
    </source>
</evidence>
<reference evidence="15 16" key="1">
    <citation type="submission" date="2023-09" db="EMBL/GenBank/DDBJ databases">
        <title>Genomes of two closely related lineages of the louse Polyplax serrata with different host specificities.</title>
        <authorList>
            <person name="Martinu J."/>
            <person name="Tarabai H."/>
            <person name="Stefka J."/>
            <person name="Hypsa V."/>
        </authorList>
    </citation>
    <scope>NUCLEOTIDE SEQUENCE [LARGE SCALE GENOMIC DNA]</scope>
    <source>
        <strain evidence="15">98ZLc_SE</strain>
    </source>
</reference>
<dbReference type="Gene3D" id="3.50.7.10">
    <property type="entry name" value="GroEL"/>
    <property type="match status" value="1"/>
</dbReference>
<feature type="compositionally biased region" description="Basic and acidic residues" evidence="11">
    <location>
        <begin position="1394"/>
        <end position="1407"/>
    </location>
</feature>
<evidence type="ECO:0000256" key="7">
    <source>
        <dbReference type="ARBA" id="ARBA00022833"/>
    </source>
</evidence>
<dbReference type="InterPro" id="IPR002423">
    <property type="entry name" value="Cpn60/GroEL/TCP-1"/>
</dbReference>
<dbReference type="CDD" id="cd15725">
    <property type="entry name" value="FYVE_PIKfyve_Fab1"/>
    <property type="match status" value="1"/>
</dbReference>
<dbReference type="InterPro" id="IPR036390">
    <property type="entry name" value="WH_DNA-bd_sf"/>
</dbReference>
<feature type="compositionally biased region" description="Basic and acidic residues" evidence="11">
    <location>
        <begin position="52"/>
        <end position="66"/>
    </location>
</feature>
<keyword evidence="3" id="KW-0479">Metal-binding</keyword>
<dbReference type="InterPro" id="IPR036388">
    <property type="entry name" value="WH-like_DNA-bd_sf"/>
</dbReference>
<protein>
    <recommendedName>
        <fullName evidence="1">1-phosphatidylinositol-3-phosphate 5-kinase</fullName>
        <ecNumber evidence="1">2.7.1.150</ecNumber>
    </recommendedName>
</protein>
<keyword evidence="8 10" id="KW-0067">ATP-binding</keyword>
<keyword evidence="2 10" id="KW-0808">Transferase</keyword>
<dbReference type="Pfam" id="PF01504">
    <property type="entry name" value="PIP5K"/>
    <property type="match status" value="2"/>
</dbReference>
<dbReference type="SUPFAM" id="SSF52029">
    <property type="entry name" value="GroEL apical domain-like"/>
    <property type="match status" value="1"/>
</dbReference>
<feature type="region of interest" description="Disordered" evidence="11">
    <location>
        <begin position="435"/>
        <end position="464"/>
    </location>
</feature>
<evidence type="ECO:0000256" key="4">
    <source>
        <dbReference type="ARBA" id="ARBA00022741"/>
    </source>
</evidence>
<dbReference type="PROSITE" id="PS51455">
    <property type="entry name" value="PIPK"/>
    <property type="match status" value="1"/>
</dbReference>
<feature type="region of interest" description="Disordered" evidence="11">
    <location>
        <begin position="1313"/>
        <end position="1353"/>
    </location>
</feature>
<evidence type="ECO:0000256" key="9">
    <source>
        <dbReference type="PROSITE-ProRule" id="PRU00091"/>
    </source>
</evidence>
<dbReference type="Pfam" id="PF00610">
    <property type="entry name" value="DEP"/>
    <property type="match status" value="1"/>
</dbReference>
<evidence type="ECO:0000259" key="12">
    <source>
        <dbReference type="PROSITE" id="PS50178"/>
    </source>
</evidence>
<feature type="region of interest" description="Disordered" evidence="11">
    <location>
        <begin position="391"/>
        <end position="414"/>
    </location>
</feature>
<evidence type="ECO:0000256" key="6">
    <source>
        <dbReference type="ARBA" id="ARBA00022777"/>
    </source>
</evidence>
<organism evidence="15 16">
    <name type="scientific">Polyplax serrata</name>
    <name type="common">Common mouse louse</name>
    <dbReference type="NCBI Taxonomy" id="468196"/>
    <lineage>
        <taxon>Eukaryota</taxon>
        <taxon>Metazoa</taxon>
        <taxon>Ecdysozoa</taxon>
        <taxon>Arthropoda</taxon>
        <taxon>Hexapoda</taxon>
        <taxon>Insecta</taxon>
        <taxon>Pterygota</taxon>
        <taxon>Neoptera</taxon>
        <taxon>Paraneoptera</taxon>
        <taxon>Psocodea</taxon>
        <taxon>Troctomorpha</taxon>
        <taxon>Phthiraptera</taxon>
        <taxon>Anoplura</taxon>
        <taxon>Polyplacidae</taxon>
        <taxon>Polyplax</taxon>
    </lineage>
</organism>
<dbReference type="Gene3D" id="3.30.800.10">
    <property type="entry name" value="Phosphatidylinositol Phosphate Kinase II Beta"/>
    <property type="match status" value="1"/>
</dbReference>
<feature type="domain" description="DEP" evidence="13">
    <location>
        <begin position="295"/>
        <end position="368"/>
    </location>
</feature>
<evidence type="ECO:0000313" key="15">
    <source>
        <dbReference type="EMBL" id="KAK6634302.1"/>
    </source>
</evidence>
<feature type="compositionally biased region" description="Polar residues" evidence="11">
    <location>
        <begin position="1536"/>
        <end position="1562"/>
    </location>
</feature>
<evidence type="ECO:0000256" key="2">
    <source>
        <dbReference type="ARBA" id="ARBA00022679"/>
    </source>
</evidence>
<evidence type="ECO:0000256" key="3">
    <source>
        <dbReference type="ARBA" id="ARBA00022723"/>
    </source>
</evidence>
<dbReference type="SUPFAM" id="SSF46785">
    <property type="entry name" value="Winged helix' DNA-binding domain"/>
    <property type="match status" value="1"/>
</dbReference>
<accession>A0ABR1B5Z8</accession>
<dbReference type="SUPFAM" id="SSF56104">
    <property type="entry name" value="SAICAR synthase-like"/>
    <property type="match status" value="1"/>
</dbReference>
<dbReference type="Gene3D" id="1.10.10.10">
    <property type="entry name" value="Winged helix-like DNA-binding domain superfamily/Winged helix DNA-binding domain"/>
    <property type="match status" value="1"/>
</dbReference>
<dbReference type="EMBL" id="JAWJWF010000004">
    <property type="protein sequence ID" value="KAK6634302.1"/>
    <property type="molecule type" value="Genomic_DNA"/>
</dbReference>
<dbReference type="EC" id="2.7.1.150" evidence="1"/>
<evidence type="ECO:0000256" key="1">
    <source>
        <dbReference type="ARBA" id="ARBA00012009"/>
    </source>
</evidence>
<dbReference type="SMART" id="SM00049">
    <property type="entry name" value="DEP"/>
    <property type="match status" value="1"/>
</dbReference>
<dbReference type="InterPro" id="IPR017455">
    <property type="entry name" value="Znf_FYVE-rel"/>
</dbReference>
<dbReference type="InterPro" id="IPR002498">
    <property type="entry name" value="PInositol-4-P-4/5-kinase_core"/>
</dbReference>
<evidence type="ECO:0000259" key="14">
    <source>
        <dbReference type="PROSITE" id="PS51455"/>
    </source>
</evidence>
<sequence length="1896" mass="215024">MHRNLDSTSELTEFAPLSPEDKSSFGLSGISKFFKLGRECYDNLFYKTGGDTQEKEKDNGDGKTENDWQPPSGSGETGANGNLEYPITISEGRSLPNVLKRISNLVALKNVGLTSYKDTDLKQYWMPDSFSKECYDCGEKFTTFRRRHHCRVCGQIFCSRCCNQEIPGKIMGCTGDLRVCTYCCKIVLSYLQSPDIGADLSADLRALQEDLQTKFGNTFIKNADNFQTGNVSSSDICEKGEASSSIRRKPSLGYQEEIFVMGRAQSPSYLTEEERCRALQNSASLRNLYEEIIRPPDGIQLQSHRYRFRSFSNCFFGSELVDWLIAQNKSGTRIQGVAIGQALLEAGYLESVGDTTFVDGLSLYRPVSLLTPNSDLSTSSESQEPLWVKEIQQQDSRKNSVSEPDRLSEIEEEPLQKSSSNYLLNINVKDSIVHVSRPSPPLQDSLQNSEKSTLRPGKQSETIQGKINNLGYDNNDVMLNTSWDKTSNLVAKTDGEDPSHLSLTSAFEHHKQSLLRQMLSVEGLSQSWSDTIQDVVSGVVDLVRPDMKNDEDEMDIRLYVQVKKLPGGLKSDTNIVSGVVCSKNVAHRSMRSRITNPRILLLRCSVAYERIEGRLLPLEPVIMQEHEYLRHVVARIAALQPDIVMVYKNVSRLAQEYLLKLGITLVINTKLSILERVSRFTQADIVTSIDAHVNKPQLGTCQLFHLKSYQTENGGMKTLMFFEGSYNPTLGCSLLLRGGTISELKKVKKIVNFMVFACYNWKLEKAFLMDEFAKPPNTPFLLFEESPDQDFKSAEVALENKIEMKAKVEKEDKKITVEAVQDCSDPLQSYLNHSDDGIPKQVENSPMEQLSVTELPFSNKFRKSLDDTILSVSLYVKYSVPYLETESGRNCILRKYFPKEIYYSKQFLDKNELNRPGVPLEHTDSSSLEYQLKGIKLLPKHPFITVKITDTANSVEVQTLLALFRANGGRIPMTLSDSEKKELRENSKNQVNNVPVAKKSEILDVLDPVNHQRLPVLFCSYSYTSQNFPAFCVDPWVVNMYFYGTYDIPLGSFLERYCFRSSYVCPSETCNTPMLEHVRRFVHDPGSVYLTVSHLEQLDCKQIVMWSWCPKCQTATPMIPMSSETWSLSFAKYLELRFRGEVYTRRDSDTCKHSLHHDHYQYFGMNKIVALFKFSTVQIWEICLPPPVINLQLESPAHSAITDELRNIAIKGHDIYSSILERIHNLEGSEEDIQAMKHLQQKEHAHFKAKIEEIQLKLTSPAMENKKSESNKSDREVEFLLWRIDDSVVYLKRLISEAVIEWNVRFLEAANAVKKKDDKERDKTKRASEGSWKLGNQISVTEGHETESKEEEYGDDALLEITNNSTRNLSDSATDSLDVDSDDNVSTRLSTSDTCDHDKVGEDVKSKKSNSETLVNCDECQLDSKHDKKTVKNILSQILTSNKDYVPLQSPWNQQEHFMLGSNANIMVHENEPSSIISYALASHDYQRYFDEIQQKKLHVPLPSESQIPSPSSRRKTLSLSSSSDKETENSDSRRTNVLSFLRGNNQGGPSQTSSGTRSCTESTQSIMNTSSSSDNGNTNTLDVDEKPDEGLKKSTKGTSSSHVEVIFGDTTTNFYCHIYFAEQFANLRQSVFPIGEEAFVRSLSRCVHWAARGGKSGSTFCKTKDDRFILKEMSRLELQLFLEFANHYFSYIQKCQESNQPTLLGKIVGVYTVSFRNTSSNSTLKCNLLVMENLFYKKNVAQKYDLKGSVRNRLVNPSLQGEGEIVYLDENLLQMTTDSPLYILSHSQTVLMRAIESDTQFLAAQTVMDYSLLVGLGEDRKELVIGIIDYIRTFTWDKKLETMVKKSVIMGGQGKQPTVIQPKDYRDRFIAAMHRYFLPVPDRWTGLDKTNETRK</sequence>
<feature type="region of interest" description="Disordered" evidence="11">
    <location>
        <begin position="1"/>
        <end position="22"/>
    </location>
</feature>
<keyword evidence="5 9" id="KW-0863">Zinc-finger</keyword>
<dbReference type="Gene3D" id="3.30.810.10">
    <property type="entry name" value="2-Layer Sandwich"/>
    <property type="match status" value="1"/>
</dbReference>
<dbReference type="InterPro" id="IPR027483">
    <property type="entry name" value="PInositol-4-P-4/5-kinase_C_sf"/>
</dbReference>
<feature type="compositionally biased region" description="Basic and acidic residues" evidence="11">
    <location>
        <begin position="1524"/>
        <end position="1535"/>
    </location>
</feature>
<dbReference type="Pfam" id="PF01363">
    <property type="entry name" value="FYVE"/>
    <property type="match status" value="1"/>
</dbReference>
<evidence type="ECO:0000256" key="5">
    <source>
        <dbReference type="ARBA" id="ARBA00022771"/>
    </source>
</evidence>
<dbReference type="CDD" id="cd17300">
    <property type="entry name" value="PIPKc_PIKfyve"/>
    <property type="match status" value="1"/>
</dbReference>
<dbReference type="SMART" id="SM00330">
    <property type="entry name" value="PIPKc"/>
    <property type="match status" value="1"/>
</dbReference>
<dbReference type="InterPro" id="IPR027484">
    <property type="entry name" value="PInositol-4-P-5-kinase_N"/>
</dbReference>
<feature type="region of interest" description="Disordered" evidence="11">
    <location>
        <begin position="1365"/>
        <end position="1407"/>
    </location>
</feature>
<dbReference type="SUPFAM" id="SSF57903">
    <property type="entry name" value="FYVE/PHD zinc finger"/>
    <property type="match status" value="1"/>
</dbReference>
<feature type="compositionally biased region" description="Polar residues" evidence="11">
    <location>
        <begin position="442"/>
        <end position="451"/>
    </location>
</feature>
<keyword evidence="7" id="KW-0862">Zinc</keyword>
<dbReference type="PANTHER" id="PTHR46715:SF1">
    <property type="entry name" value="1-PHOSPHATIDYLINOSITOL 3-PHOSPHATE 5-KINASE"/>
    <property type="match status" value="1"/>
</dbReference>
<comment type="caution">
    <text evidence="15">The sequence shown here is derived from an EMBL/GenBank/DDBJ whole genome shotgun (WGS) entry which is preliminary data.</text>
</comment>
<feature type="region of interest" description="Disordered" evidence="11">
    <location>
        <begin position="51"/>
        <end position="83"/>
    </location>
</feature>
<evidence type="ECO:0000256" key="11">
    <source>
        <dbReference type="SAM" id="MobiDB-lite"/>
    </source>
</evidence>
<feature type="domain" description="PIPK" evidence="14">
    <location>
        <begin position="1551"/>
        <end position="1878"/>
    </location>
</feature>
<keyword evidence="4 10" id="KW-0547">Nucleotide-binding</keyword>
<dbReference type="SMART" id="SM00064">
    <property type="entry name" value="FYVE"/>
    <property type="match status" value="1"/>
</dbReference>
<feature type="compositionally biased region" description="Basic and acidic residues" evidence="11">
    <location>
        <begin position="1314"/>
        <end position="1328"/>
    </location>
</feature>
<feature type="region of interest" description="Disordered" evidence="11">
    <location>
        <begin position="1500"/>
        <end position="1598"/>
    </location>
</feature>
<dbReference type="InterPro" id="IPR011011">
    <property type="entry name" value="Znf_FYVE_PHD"/>
</dbReference>
<keyword evidence="6 10" id="KW-0418">Kinase</keyword>
<dbReference type="InterPro" id="IPR043548">
    <property type="entry name" value="PIKfyve"/>
</dbReference>
<dbReference type="InterPro" id="IPR000591">
    <property type="entry name" value="DEP_dom"/>
</dbReference>
<feature type="domain" description="FYVE-type" evidence="12">
    <location>
        <begin position="128"/>
        <end position="183"/>
    </location>
</feature>
<dbReference type="Gene3D" id="3.30.40.10">
    <property type="entry name" value="Zinc/RING finger domain, C3HC4 (zinc finger)"/>
    <property type="match status" value="1"/>
</dbReference>